<dbReference type="Pfam" id="PF03807">
    <property type="entry name" value="F420_oxidored"/>
    <property type="match status" value="1"/>
</dbReference>
<dbReference type="HAMAP" id="MF_01925">
    <property type="entry name" value="P5C_reductase"/>
    <property type="match status" value="1"/>
</dbReference>
<keyword evidence="3 4" id="KW-0560">Oxidoreductase</keyword>
<comment type="similarity">
    <text evidence="1 4 7">Belongs to the pyrroline-5-carboxylate reductase family.</text>
</comment>
<dbReference type="AlphaFoldDB" id="A0A846MX72"/>
<dbReference type="NCBIfam" id="TIGR00112">
    <property type="entry name" value="proC"/>
    <property type="match status" value="1"/>
</dbReference>
<feature type="domain" description="Pyrroline-5-carboxylate reductase dimerisation" evidence="9">
    <location>
        <begin position="159"/>
        <end position="264"/>
    </location>
</feature>
<dbReference type="SUPFAM" id="SSF51735">
    <property type="entry name" value="NAD(P)-binding Rossmann-fold domains"/>
    <property type="match status" value="1"/>
</dbReference>
<name>A0A846MX72_9PROT</name>
<accession>A0A846MX72</accession>
<evidence type="ECO:0000256" key="6">
    <source>
        <dbReference type="PIRSR" id="PIRSR000193-1"/>
    </source>
</evidence>
<dbReference type="InterPro" id="IPR000304">
    <property type="entry name" value="Pyrroline-COOH_reductase"/>
</dbReference>
<feature type="binding site" evidence="6">
    <location>
        <begin position="66"/>
        <end position="69"/>
    </location>
    <ligand>
        <name>NADP(+)</name>
        <dbReference type="ChEBI" id="CHEBI:58349"/>
    </ligand>
</feature>
<comment type="catalytic activity">
    <reaction evidence="4">
        <text>L-proline + NAD(+) = (S)-1-pyrroline-5-carboxylate + NADH + 2 H(+)</text>
        <dbReference type="Rhea" id="RHEA:14105"/>
        <dbReference type="ChEBI" id="CHEBI:15378"/>
        <dbReference type="ChEBI" id="CHEBI:17388"/>
        <dbReference type="ChEBI" id="CHEBI:57540"/>
        <dbReference type="ChEBI" id="CHEBI:57945"/>
        <dbReference type="ChEBI" id="CHEBI:60039"/>
        <dbReference type="EC" id="1.5.1.2"/>
    </reaction>
</comment>
<evidence type="ECO:0000259" key="8">
    <source>
        <dbReference type="Pfam" id="PF03807"/>
    </source>
</evidence>
<keyword evidence="4 7" id="KW-0641">Proline biosynthesis</keyword>
<sequence length="267" mass="26824">MTTPILIIGAGKMGTALIRGWVKAGIGPITVVEPNPSETLKAVPGLNLVAGLDAVPGDAFRACVVALKPHILRAEAGKLKAIAEKGALMLSIAAGTPLSLLKNHWGEKAGVVRAMPNTPGSIGQGVTAIYAGAEIGSEDRAFAETLLSSIGLTLWVETETLLDAAMAISGCGPAYVFALVEAMAKAGVAAGLTEEAAAKLARATVTGGGALLNADPRPPADLIRDVATPGGTTQAALNVLQAEDGLGPLFVAAIKAAIARAEELAKS</sequence>
<comment type="function">
    <text evidence="4">Catalyzes the reduction of 1-pyrroline-5-carboxylate (PCA) to L-proline.</text>
</comment>
<dbReference type="InterPro" id="IPR008927">
    <property type="entry name" value="6-PGluconate_DH-like_C_sf"/>
</dbReference>
<comment type="pathway">
    <text evidence="4 7">Amino-acid biosynthesis; L-proline biosynthesis; L-proline from L-glutamate 5-semialdehyde: step 1/1.</text>
</comment>
<dbReference type="Proteomes" id="UP000570514">
    <property type="component" value="Unassembled WGS sequence"/>
</dbReference>
<dbReference type="InterPro" id="IPR036291">
    <property type="entry name" value="NAD(P)-bd_dom_sf"/>
</dbReference>
<evidence type="ECO:0000256" key="4">
    <source>
        <dbReference type="HAMAP-Rule" id="MF_01925"/>
    </source>
</evidence>
<feature type="domain" description="Pyrroline-5-carboxylate reductase catalytic N-terminal" evidence="8">
    <location>
        <begin position="5"/>
        <end position="95"/>
    </location>
</feature>
<evidence type="ECO:0000256" key="2">
    <source>
        <dbReference type="ARBA" id="ARBA00022857"/>
    </source>
</evidence>
<organism evidence="10 11">
    <name type="scientific">Rhizomicrobium palustre</name>
    <dbReference type="NCBI Taxonomy" id="189966"/>
    <lineage>
        <taxon>Bacteria</taxon>
        <taxon>Pseudomonadati</taxon>
        <taxon>Pseudomonadota</taxon>
        <taxon>Alphaproteobacteria</taxon>
        <taxon>Micropepsales</taxon>
        <taxon>Micropepsaceae</taxon>
        <taxon>Rhizomicrobium</taxon>
    </lineage>
</organism>
<evidence type="ECO:0000256" key="7">
    <source>
        <dbReference type="RuleBase" id="RU003903"/>
    </source>
</evidence>
<gene>
    <name evidence="4" type="primary">proC</name>
    <name evidence="10" type="ORF">FHS83_001059</name>
</gene>
<evidence type="ECO:0000313" key="10">
    <source>
        <dbReference type="EMBL" id="NIK87741.1"/>
    </source>
</evidence>
<dbReference type="InterPro" id="IPR029036">
    <property type="entry name" value="P5CR_dimer"/>
</dbReference>
<dbReference type="GO" id="GO:0055129">
    <property type="term" value="P:L-proline biosynthetic process"/>
    <property type="evidence" value="ECO:0007669"/>
    <property type="project" value="UniProtKB-UniRule"/>
</dbReference>
<reference evidence="10 11" key="1">
    <citation type="submission" date="2020-03" db="EMBL/GenBank/DDBJ databases">
        <title>Genomic Encyclopedia of Type Strains, Phase IV (KMG-IV): sequencing the most valuable type-strain genomes for metagenomic binning, comparative biology and taxonomic classification.</title>
        <authorList>
            <person name="Goeker M."/>
        </authorList>
    </citation>
    <scope>NUCLEOTIDE SEQUENCE [LARGE SCALE GENOMIC DNA]</scope>
    <source>
        <strain evidence="10 11">DSM 19867</strain>
    </source>
</reference>
<keyword evidence="2 4" id="KW-0521">NADP</keyword>
<protein>
    <recommendedName>
        <fullName evidence="4 5">Pyrroline-5-carboxylate reductase</fullName>
        <shortName evidence="4">P5C reductase</shortName>
        <shortName evidence="4">P5CR</shortName>
        <ecNumber evidence="4 5">1.5.1.2</ecNumber>
    </recommendedName>
    <alternativeName>
        <fullName evidence="4">PCA reductase</fullName>
    </alternativeName>
</protein>
<dbReference type="RefSeq" id="WP_167081608.1">
    <property type="nucleotide sequence ID" value="NZ_BAAADC010000001.1"/>
</dbReference>
<evidence type="ECO:0000256" key="3">
    <source>
        <dbReference type="ARBA" id="ARBA00023002"/>
    </source>
</evidence>
<keyword evidence="4 7" id="KW-0028">Amino-acid biosynthesis</keyword>
<feature type="binding site" evidence="6">
    <location>
        <begin position="8"/>
        <end position="13"/>
    </location>
    <ligand>
        <name>NADP(+)</name>
        <dbReference type="ChEBI" id="CHEBI:58349"/>
    </ligand>
</feature>
<dbReference type="FunFam" id="1.10.3730.10:FF:000001">
    <property type="entry name" value="Pyrroline-5-carboxylate reductase"/>
    <property type="match status" value="1"/>
</dbReference>
<comment type="catalytic activity">
    <reaction evidence="4 7">
        <text>L-proline + NADP(+) = (S)-1-pyrroline-5-carboxylate + NADPH + 2 H(+)</text>
        <dbReference type="Rhea" id="RHEA:14109"/>
        <dbReference type="ChEBI" id="CHEBI:15378"/>
        <dbReference type="ChEBI" id="CHEBI:17388"/>
        <dbReference type="ChEBI" id="CHEBI:57783"/>
        <dbReference type="ChEBI" id="CHEBI:58349"/>
        <dbReference type="ChEBI" id="CHEBI:60039"/>
        <dbReference type="EC" id="1.5.1.2"/>
    </reaction>
</comment>
<dbReference type="UniPathway" id="UPA00098">
    <property type="reaction ID" value="UER00361"/>
</dbReference>
<dbReference type="SUPFAM" id="SSF48179">
    <property type="entry name" value="6-phosphogluconate dehydrogenase C-terminal domain-like"/>
    <property type="match status" value="1"/>
</dbReference>
<evidence type="ECO:0000313" key="11">
    <source>
        <dbReference type="Proteomes" id="UP000570514"/>
    </source>
</evidence>
<dbReference type="PIRSF" id="PIRSF000193">
    <property type="entry name" value="Pyrrol-5-carb_rd"/>
    <property type="match status" value="1"/>
</dbReference>
<evidence type="ECO:0000256" key="1">
    <source>
        <dbReference type="ARBA" id="ARBA00005525"/>
    </source>
</evidence>
<comment type="subcellular location">
    <subcellularLocation>
        <location evidence="4">Cytoplasm</location>
    </subcellularLocation>
</comment>
<dbReference type="PROSITE" id="PS00521">
    <property type="entry name" value="P5CR"/>
    <property type="match status" value="1"/>
</dbReference>
<evidence type="ECO:0000259" key="9">
    <source>
        <dbReference type="Pfam" id="PF14748"/>
    </source>
</evidence>
<proteinExistence type="inferred from homology"/>
<comment type="caution">
    <text evidence="10">The sequence shown here is derived from an EMBL/GenBank/DDBJ whole genome shotgun (WGS) entry which is preliminary data.</text>
</comment>
<keyword evidence="11" id="KW-1185">Reference proteome</keyword>
<keyword evidence="4" id="KW-0963">Cytoplasm</keyword>
<dbReference type="Gene3D" id="1.10.3730.10">
    <property type="entry name" value="ProC C-terminal domain-like"/>
    <property type="match status" value="1"/>
</dbReference>
<dbReference type="PANTHER" id="PTHR11645">
    <property type="entry name" value="PYRROLINE-5-CARBOXYLATE REDUCTASE"/>
    <property type="match status" value="1"/>
</dbReference>
<dbReference type="GO" id="GO:0004735">
    <property type="term" value="F:pyrroline-5-carboxylate reductase activity"/>
    <property type="evidence" value="ECO:0007669"/>
    <property type="project" value="UniProtKB-UniRule"/>
</dbReference>
<dbReference type="EMBL" id="JAASRM010000001">
    <property type="protein sequence ID" value="NIK87741.1"/>
    <property type="molecule type" value="Genomic_DNA"/>
</dbReference>
<dbReference type="InterPro" id="IPR053790">
    <property type="entry name" value="P5CR-like_CS"/>
</dbReference>
<dbReference type="GO" id="GO:0005737">
    <property type="term" value="C:cytoplasm"/>
    <property type="evidence" value="ECO:0007669"/>
    <property type="project" value="UniProtKB-SubCell"/>
</dbReference>
<dbReference type="Gene3D" id="3.40.50.720">
    <property type="entry name" value="NAD(P)-binding Rossmann-like Domain"/>
    <property type="match status" value="1"/>
</dbReference>
<dbReference type="Pfam" id="PF14748">
    <property type="entry name" value="P5CR_dimer"/>
    <property type="match status" value="1"/>
</dbReference>
<dbReference type="EC" id="1.5.1.2" evidence="4 5"/>
<dbReference type="InterPro" id="IPR028939">
    <property type="entry name" value="P5C_Rdtase_cat_N"/>
</dbReference>
<evidence type="ECO:0000256" key="5">
    <source>
        <dbReference type="NCBIfam" id="TIGR00112"/>
    </source>
</evidence>
<dbReference type="PANTHER" id="PTHR11645:SF0">
    <property type="entry name" value="PYRROLINE-5-CARBOXYLATE REDUCTASE 3"/>
    <property type="match status" value="1"/>
</dbReference>